<dbReference type="OrthoDB" id="8754850at2"/>
<name>A0A128F0I8_9GAMM</name>
<keyword evidence="3" id="KW-0326">Glycosidase</keyword>
<dbReference type="Proteomes" id="UP000071641">
    <property type="component" value="Unassembled WGS sequence"/>
</dbReference>
<dbReference type="InterPro" id="IPR002477">
    <property type="entry name" value="Peptidoglycan-bd-like"/>
</dbReference>
<sequence>MDFSKPKRPVDRVFLHCSASDSEAHDNIETMRRWHLERGWRDVGYHYFIRKSGELEAGRSLEKVPAAQQGHNTGSIAICLHGLKQEKFTKAQFDTLIALCREIDNSYENQLTFHGHCEVSAKTCPAFDYKAVLGLTEAGDRKNAPASEPQRVEQPILELTAKGAAVAHLQALLSEKLQIDLTIDGHFGQLTKAAVISFQRKKGLVDDGTVGRRTWEELLS</sequence>
<dbReference type="CDD" id="cd06583">
    <property type="entry name" value="PGRP"/>
    <property type="match status" value="1"/>
</dbReference>
<evidence type="ECO:0000259" key="2">
    <source>
        <dbReference type="Pfam" id="PF01510"/>
    </source>
</evidence>
<evidence type="ECO:0000259" key="1">
    <source>
        <dbReference type="Pfam" id="PF01471"/>
    </source>
</evidence>
<dbReference type="InterPro" id="IPR002502">
    <property type="entry name" value="Amidase_domain"/>
</dbReference>
<dbReference type="Pfam" id="PF01510">
    <property type="entry name" value="Amidase_2"/>
    <property type="match status" value="1"/>
</dbReference>
<dbReference type="InterPro" id="IPR036505">
    <property type="entry name" value="Amidase/PGRP_sf"/>
</dbReference>
<evidence type="ECO:0000313" key="3">
    <source>
        <dbReference type="EMBL" id="CZF79766.1"/>
    </source>
</evidence>
<dbReference type="SUPFAM" id="SSF47090">
    <property type="entry name" value="PGBD-like"/>
    <property type="match status" value="1"/>
</dbReference>
<dbReference type="SUPFAM" id="SSF55846">
    <property type="entry name" value="N-acetylmuramoyl-L-alanine amidase-like"/>
    <property type="match status" value="1"/>
</dbReference>
<keyword evidence="3" id="KW-0378">Hydrolase</keyword>
<dbReference type="PANTHER" id="PTHR11022:SF41">
    <property type="entry name" value="PEPTIDOGLYCAN-RECOGNITION PROTEIN LC-RELATED"/>
    <property type="match status" value="1"/>
</dbReference>
<gene>
    <name evidence="3" type="primary">lyc</name>
    <name evidence="3" type="ORF">GCE9029_01640</name>
</gene>
<organism evidence="3 4">
    <name type="scientific">Grimontia celer</name>
    <dbReference type="NCBI Taxonomy" id="1796497"/>
    <lineage>
        <taxon>Bacteria</taxon>
        <taxon>Pseudomonadati</taxon>
        <taxon>Pseudomonadota</taxon>
        <taxon>Gammaproteobacteria</taxon>
        <taxon>Vibrionales</taxon>
        <taxon>Vibrionaceae</taxon>
        <taxon>Grimontia</taxon>
    </lineage>
</organism>
<proteinExistence type="predicted"/>
<feature type="domain" description="N-acetylmuramoyl-L-alanine amidase" evidence="2">
    <location>
        <begin position="7"/>
        <end position="126"/>
    </location>
</feature>
<dbReference type="GO" id="GO:0008745">
    <property type="term" value="F:N-acetylmuramoyl-L-alanine amidase activity"/>
    <property type="evidence" value="ECO:0007669"/>
    <property type="project" value="InterPro"/>
</dbReference>
<dbReference type="InterPro" id="IPR015510">
    <property type="entry name" value="PGRP"/>
</dbReference>
<dbReference type="Gene3D" id="3.40.80.10">
    <property type="entry name" value="Peptidoglycan recognition protein-like"/>
    <property type="match status" value="1"/>
</dbReference>
<dbReference type="GO" id="GO:0009253">
    <property type="term" value="P:peptidoglycan catabolic process"/>
    <property type="evidence" value="ECO:0007669"/>
    <property type="project" value="InterPro"/>
</dbReference>
<dbReference type="Gene3D" id="1.10.101.10">
    <property type="entry name" value="PGBD-like superfamily/PGBD"/>
    <property type="match status" value="1"/>
</dbReference>
<dbReference type="EMBL" id="FIZX01000001">
    <property type="protein sequence ID" value="CZF79766.1"/>
    <property type="molecule type" value="Genomic_DNA"/>
</dbReference>
<feature type="domain" description="Peptidoglycan binding-like" evidence="1">
    <location>
        <begin position="163"/>
        <end position="218"/>
    </location>
</feature>
<dbReference type="STRING" id="1796497.GCE9029_01640"/>
<accession>A0A128F0I8</accession>
<dbReference type="InterPro" id="IPR036365">
    <property type="entry name" value="PGBD-like_sf"/>
</dbReference>
<reference evidence="4" key="1">
    <citation type="submission" date="2016-02" db="EMBL/GenBank/DDBJ databases">
        <authorList>
            <person name="Rodrigo-Torres Lidia"/>
            <person name="Arahal R.David."/>
        </authorList>
    </citation>
    <scope>NUCLEOTIDE SEQUENCE [LARGE SCALE GENOMIC DNA]</scope>
    <source>
        <strain evidence="4">CECT 9029</strain>
    </source>
</reference>
<dbReference type="AlphaFoldDB" id="A0A128F0I8"/>
<evidence type="ECO:0000313" key="4">
    <source>
        <dbReference type="Proteomes" id="UP000071641"/>
    </source>
</evidence>
<dbReference type="Pfam" id="PF01471">
    <property type="entry name" value="PG_binding_1"/>
    <property type="match status" value="1"/>
</dbReference>
<keyword evidence="4" id="KW-1185">Reference proteome</keyword>
<dbReference type="GO" id="GO:0003796">
    <property type="term" value="F:lysozyme activity"/>
    <property type="evidence" value="ECO:0007669"/>
    <property type="project" value="UniProtKB-EC"/>
</dbReference>
<dbReference type="InterPro" id="IPR036366">
    <property type="entry name" value="PGBDSf"/>
</dbReference>
<protein>
    <submittedName>
        <fullName evidence="3">Autolytic lysozyme</fullName>
        <ecNumber evidence="3">3.2.1.17</ecNumber>
    </submittedName>
</protein>
<dbReference type="EC" id="3.2.1.17" evidence="3"/>
<dbReference type="PANTHER" id="PTHR11022">
    <property type="entry name" value="PEPTIDOGLYCAN RECOGNITION PROTEIN"/>
    <property type="match status" value="1"/>
</dbReference>